<name>T1BKQ1_9ZZZZ</name>
<reference evidence="4" key="1">
    <citation type="submission" date="2013-08" db="EMBL/GenBank/DDBJ databases">
        <authorList>
            <person name="Mendez C."/>
            <person name="Richter M."/>
            <person name="Ferrer M."/>
            <person name="Sanchez J."/>
        </authorList>
    </citation>
    <scope>NUCLEOTIDE SEQUENCE</scope>
</reference>
<dbReference type="SUPFAM" id="SSF53901">
    <property type="entry name" value="Thiolase-like"/>
    <property type="match status" value="1"/>
</dbReference>
<dbReference type="EMBL" id="AUZX01004603">
    <property type="protein sequence ID" value="EQD70362.1"/>
    <property type="molecule type" value="Genomic_DNA"/>
</dbReference>
<dbReference type="InterPro" id="IPR018201">
    <property type="entry name" value="Ketoacyl_synth_AS"/>
</dbReference>
<feature type="region of interest" description="Disordered" evidence="2">
    <location>
        <begin position="116"/>
        <end position="159"/>
    </location>
</feature>
<dbReference type="PANTHER" id="PTHR11712:SF320">
    <property type="entry name" value="BETA-KETOACYL SYNTHASE"/>
    <property type="match status" value="1"/>
</dbReference>
<evidence type="ECO:0000313" key="4">
    <source>
        <dbReference type="EMBL" id="EQD70362.1"/>
    </source>
</evidence>
<dbReference type="Pfam" id="PF00109">
    <property type="entry name" value="ketoacyl-synt"/>
    <property type="match status" value="1"/>
</dbReference>
<feature type="non-terminal residue" evidence="4">
    <location>
        <position position="1"/>
    </location>
</feature>
<keyword evidence="1" id="KW-0808">Transferase</keyword>
<evidence type="ECO:0000259" key="3">
    <source>
        <dbReference type="Pfam" id="PF00109"/>
    </source>
</evidence>
<organism evidence="4">
    <name type="scientific">mine drainage metagenome</name>
    <dbReference type="NCBI Taxonomy" id="410659"/>
    <lineage>
        <taxon>unclassified sequences</taxon>
        <taxon>metagenomes</taxon>
        <taxon>ecological metagenomes</taxon>
    </lineage>
</organism>
<dbReference type="InterPro" id="IPR016039">
    <property type="entry name" value="Thiolase-like"/>
</dbReference>
<dbReference type="GO" id="GO:0005829">
    <property type="term" value="C:cytosol"/>
    <property type="evidence" value="ECO:0007669"/>
    <property type="project" value="TreeGrafter"/>
</dbReference>
<accession>T1BKQ1</accession>
<dbReference type="AlphaFoldDB" id="T1BKQ1"/>
<dbReference type="GO" id="GO:0006633">
    <property type="term" value="P:fatty acid biosynthetic process"/>
    <property type="evidence" value="ECO:0007669"/>
    <property type="project" value="InterPro"/>
</dbReference>
<gene>
    <name evidence="4" type="ORF">B1A_06326</name>
</gene>
<dbReference type="GO" id="GO:0004315">
    <property type="term" value="F:3-oxoacyl-[acyl-carrier-protein] synthase activity"/>
    <property type="evidence" value="ECO:0007669"/>
    <property type="project" value="InterPro"/>
</dbReference>
<dbReference type="Gene3D" id="3.40.47.10">
    <property type="match status" value="1"/>
</dbReference>
<evidence type="ECO:0000256" key="1">
    <source>
        <dbReference type="ARBA" id="ARBA00022679"/>
    </source>
</evidence>
<dbReference type="PANTHER" id="PTHR11712">
    <property type="entry name" value="POLYKETIDE SYNTHASE-RELATED"/>
    <property type="match status" value="1"/>
</dbReference>
<dbReference type="InterPro" id="IPR014030">
    <property type="entry name" value="Ketoacyl_synth_N"/>
</dbReference>
<comment type="caution">
    <text evidence="4">The sequence shown here is derived from an EMBL/GenBank/DDBJ whole genome shotgun (WGS) entry which is preliminary data.</text>
</comment>
<protein>
    <submittedName>
        <fullName evidence="4">3-oxoacyl-(Acyl carrier protein) synthase I</fullName>
    </submittedName>
</protein>
<reference evidence="4" key="2">
    <citation type="journal article" date="2014" name="ISME J.">
        <title>Microbial stratification in low pH oxic and suboxic macroscopic growths along an acid mine drainage.</title>
        <authorList>
            <person name="Mendez-Garcia C."/>
            <person name="Mesa V."/>
            <person name="Sprenger R.R."/>
            <person name="Richter M."/>
            <person name="Diez M.S."/>
            <person name="Solano J."/>
            <person name="Bargiela R."/>
            <person name="Golyshina O.V."/>
            <person name="Manteca A."/>
            <person name="Ramos J.L."/>
            <person name="Gallego J.R."/>
            <person name="Llorente I."/>
            <person name="Martins Dos Santos V.A."/>
            <person name="Jensen O.N."/>
            <person name="Pelaez A.I."/>
            <person name="Sanchez J."/>
            <person name="Ferrer M."/>
        </authorList>
    </citation>
    <scope>NUCLEOTIDE SEQUENCE</scope>
</reference>
<feature type="non-terminal residue" evidence="4">
    <location>
        <position position="159"/>
    </location>
</feature>
<dbReference type="PROSITE" id="PS00606">
    <property type="entry name" value="KS3_1"/>
    <property type="match status" value="1"/>
</dbReference>
<proteinExistence type="predicted"/>
<dbReference type="InterPro" id="IPR000794">
    <property type="entry name" value="Beta-ketoacyl_synthase"/>
</dbReference>
<sequence length="159" mass="16590">ALPQDFLYASTHNPFSLGDFVRRSLALAGPAAVVSTACSSSAKVFGSAARLIETGVIDAAVVGGVDSLCLTTLYGFHALQLVARAPCRPFDMARDGISIGEAAAFALLEPLGSDRPPAPCGSPASGSRAMPITCPRLTRRDSGRARQCWPHWPRRAGAP</sequence>
<evidence type="ECO:0000256" key="2">
    <source>
        <dbReference type="SAM" id="MobiDB-lite"/>
    </source>
</evidence>
<feature type="domain" description="Beta-ketoacyl synthase-like N-terminal" evidence="3">
    <location>
        <begin position="25"/>
        <end position="111"/>
    </location>
</feature>